<dbReference type="EMBL" id="CAUJNA010000502">
    <property type="protein sequence ID" value="CAJ1377947.1"/>
    <property type="molecule type" value="Genomic_DNA"/>
</dbReference>
<feature type="chain" id="PRO_5041299194" evidence="1">
    <location>
        <begin position="21"/>
        <end position="175"/>
    </location>
</feature>
<dbReference type="AlphaFoldDB" id="A0AA36I0F7"/>
<evidence type="ECO:0000313" key="3">
    <source>
        <dbReference type="Proteomes" id="UP001178507"/>
    </source>
</evidence>
<dbReference type="Proteomes" id="UP001178507">
    <property type="component" value="Unassembled WGS sequence"/>
</dbReference>
<sequence>MAAPLLQILALLVLRASAKGGSSGSYSSGSYSSGSYSSYSSSGGFSGGVMHSRTSYSSAGAFGALVLLSSGRRRRYGTYNDGSNDGACTMLIDEEMNSTCLDLITNTTLCHDCIACEAEDCMYAITNCDEYLATVYTECCVDGCVSTSRAERGLVNHVVNLIQLAPLALQWLWVG</sequence>
<protein>
    <submittedName>
        <fullName evidence="2">Uncharacterized protein</fullName>
    </submittedName>
</protein>
<accession>A0AA36I0F7</accession>
<keyword evidence="1" id="KW-0732">Signal</keyword>
<keyword evidence="3" id="KW-1185">Reference proteome</keyword>
<reference evidence="2" key="1">
    <citation type="submission" date="2023-08" db="EMBL/GenBank/DDBJ databases">
        <authorList>
            <person name="Chen Y."/>
            <person name="Shah S."/>
            <person name="Dougan E. K."/>
            <person name="Thang M."/>
            <person name="Chan C."/>
        </authorList>
    </citation>
    <scope>NUCLEOTIDE SEQUENCE</scope>
</reference>
<name>A0AA36I0F7_9DINO</name>
<proteinExistence type="predicted"/>
<feature type="signal peptide" evidence="1">
    <location>
        <begin position="1"/>
        <end position="20"/>
    </location>
</feature>
<organism evidence="2 3">
    <name type="scientific">Effrenium voratum</name>
    <dbReference type="NCBI Taxonomy" id="2562239"/>
    <lineage>
        <taxon>Eukaryota</taxon>
        <taxon>Sar</taxon>
        <taxon>Alveolata</taxon>
        <taxon>Dinophyceae</taxon>
        <taxon>Suessiales</taxon>
        <taxon>Symbiodiniaceae</taxon>
        <taxon>Effrenium</taxon>
    </lineage>
</organism>
<evidence type="ECO:0000256" key="1">
    <source>
        <dbReference type="SAM" id="SignalP"/>
    </source>
</evidence>
<comment type="caution">
    <text evidence="2">The sequence shown here is derived from an EMBL/GenBank/DDBJ whole genome shotgun (WGS) entry which is preliminary data.</text>
</comment>
<gene>
    <name evidence="2" type="ORF">EVOR1521_LOCUS6626</name>
</gene>
<evidence type="ECO:0000313" key="2">
    <source>
        <dbReference type="EMBL" id="CAJ1377947.1"/>
    </source>
</evidence>